<evidence type="ECO:0000313" key="6">
    <source>
        <dbReference type="EMBL" id="CAB4846855.1"/>
    </source>
</evidence>
<dbReference type="Pfam" id="PF00106">
    <property type="entry name" value="adh_short"/>
    <property type="match status" value="1"/>
</dbReference>
<evidence type="ECO:0000313" key="8">
    <source>
        <dbReference type="EMBL" id="CAB4970268.1"/>
    </source>
</evidence>
<sequence length="266" mass="28292">MEIAGHVVVVTGAGQGLGAALAEVAADRGAAGVVVADLDLDHATSVAERIGGYAVHADVSTPSGIDTIIERARERYGRIDLYISNAGIGSRSSVFASDEDWTRHWNIHVMAHVWAARALLPEMIQRGHGGLVNVASSVALSSQPEMAGYNATKHAALAVAETLAIDHHDQGVYIGCACPQGMRTPMLLGQLHGAPPELAAFGLANAIEPLDAATRIVDGIEAGRFLILTHDEVQTYAQRRAADHDRWLGGMRRMYQHLATTTDDRP</sequence>
<dbReference type="EMBL" id="CAFBMT010000011">
    <property type="protein sequence ID" value="CAB4938918.1"/>
    <property type="molecule type" value="Genomic_DNA"/>
</dbReference>
<dbReference type="EMBL" id="CAEZYF010000010">
    <property type="protein sequence ID" value="CAB4726673.1"/>
    <property type="molecule type" value="Genomic_DNA"/>
</dbReference>
<keyword evidence="2" id="KW-0560">Oxidoreductase</keyword>
<organism evidence="8">
    <name type="scientific">freshwater metagenome</name>
    <dbReference type="NCBI Taxonomy" id="449393"/>
    <lineage>
        <taxon>unclassified sequences</taxon>
        <taxon>metagenomes</taxon>
        <taxon>ecological metagenomes</taxon>
    </lineage>
</organism>
<dbReference type="AlphaFoldDB" id="A0A6J7LQ03"/>
<dbReference type="InterPro" id="IPR002347">
    <property type="entry name" value="SDR_fam"/>
</dbReference>
<comment type="similarity">
    <text evidence="1">Belongs to the short-chain dehydrogenases/reductases (SDR) family.</text>
</comment>
<evidence type="ECO:0000313" key="7">
    <source>
        <dbReference type="EMBL" id="CAB4938918.1"/>
    </source>
</evidence>
<dbReference type="PRINTS" id="PR00081">
    <property type="entry name" value="GDHRDH"/>
</dbReference>
<dbReference type="EMBL" id="CAFBOL010000001">
    <property type="protein sequence ID" value="CAB4970268.1"/>
    <property type="molecule type" value="Genomic_DNA"/>
</dbReference>
<proteinExistence type="inferred from homology"/>
<evidence type="ECO:0000313" key="5">
    <source>
        <dbReference type="EMBL" id="CAB4817115.1"/>
    </source>
</evidence>
<evidence type="ECO:0000313" key="3">
    <source>
        <dbReference type="EMBL" id="CAB4364139.1"/>
    </source>
</evidence>
<dbReference type="Gene3D" id="3.40.50.720">
    <property type="entry name" value="NAD(P)-binding Rossmann-like Domain"/>
    <property type="match status" value="1"/>
</dbReference>
<dbReference type="GO" id="GO:0016616">
    <property type="term" value="F:oxidoreductase activity, acting on the CH-OH group of donors, NAD or NADP as acceptor"/>
    <property type="evidence" value="ECO:0007669"/>
    <property type="project" value="TreeGrafter"/>
</dbReference>
<dbReference type="SUPFAM" id="SSF51735">
    <property type="entry name" value="NAD(P)-binding Rossmann-fold domains"/>
    <property type="match status" value="1"/>
</dbReference>
<evidence type="ECO:0000313" key="4">
    <source>
        <dbReference type="EMBL" id="CAB4726673.1"/>
    </source>
</evidence>
<protein>
    <submittedName>
        <fullName evidence="8">Unannotated protein</fullName>
    </submittedName>
</protein>
<dbReference type="PANTHER" id="PTHR24322:SF736">
    <property type="entry name" value="RETINOL DEHYDROGENASE 10"/>
    <property type="match status" value="1"/>
</dbReference>
<dbReference type="EMBL" id="CAESGF010000010">
    <property type="protein sequence ID" value="CAB4364139.1"/>
    <property type="molecule type" value="Genomic_DNA"/>
</dbReference>
<evidence type="ECO:0000256" key="1">
    <source>
        <dbReference type="ARBA" id="ARBA00006484"/>
    </source>
</evidence>
<dbReference type="EMBL" id="CAFBIY010000012">
    <property type="protein sequence ID" value="CAB4846855.1"/>
    <property type="molecule type" value="Genomic_DNA"/>
</dbReference>
<dbReference type="PANTHER" id="PTHR24322">
    <property type="entry name" value="PKSB"/>
    <property type="match status" value="1"/>
</dbReference>
<name>A0A6J7LQ03_9ZZZZ</name>
<dbReference type="EMBL" id="CAFAAV010000074">
    <property type="protein sequence ID" value="CAB4817115.1"/>
    <property type="molecule type" value="Genomic_DNA"/>
</dbReference>
<dbReference type="InterPro" id="IPR036291">
    <property type="entry name" value="NAD(P)-bd_dom_sf"/>
</dbReference>
<dbReference type="InterPro" id="IPR020904">
    <property type="entry name" value="Sc_DH/Rdtase_CS"/>
</dbReference>
<accession>A0A6J7LQ03</accession>
<gene>
    <name evidence="4" type="ORF">UFOPK2656_01818</name>
    <name evidence="5" type="ORF">UFOPK3099_01151</name>
    <name evidence="6" type="ORF">UFOPK3267_00353</name>
    <name evidence="7" type="ORF">UFOPK3651_02007</name>
    <name evidence="8" type="ORF">UFOPK3931_00045</name>
    <name evidence="3" type="ORF">UFOPK4189_01906</name>
</gene>
<dbReference type="PROSITE" id="PS00061">
    <property type="entry name" value="ADH_SHORT"/>
    <property type="match status" value="1"/>
</dbReference>
<reference evidence="8" key="1">
    <citation type="submission" date="2020-05" db="EMBL/GenBank/DDBJ databases">
        <authorList>
            <person name="Chiriac C."/>
            <person name="Salcher M."/>
            <person name="Ghai R."/>
            <person name="Kavagutti S V."/>
        </authorList>
    </citation>
    <scope>NUCLEOTIDE SEQUENCE</scope>
</reference>
<evidence type="ECO:0000256" key="2">
    <source>
        <dbReference type="ARBA" id="ARBA00023002"/>
    </source>
</evidence>
<dbReference type="PRINTS" id="PR00080">
    <property type="entry name" value="SDRFAMILY"/>
</dbReference>